<dbReference type="Proteomes" id="UP000245629">
    <property type="component" value="Chromosome 2"/>
</dbReference>
<name>A0A2S2CQI6_9PROT</name>
<dbReference type="RefSeq" id="WP_109327208.1">
    <property type="nucleotide sequence ID" value="NZ_CP029353.1"/>
</dbReference>
<dbReference type="PANTHER" id="PTHR30096">
    <property type="entry name" value="4,5-DOPA DIOXYGENASE EXTRADIOL-LIKE PROTEIN"/>
    <property type="match status" value="1"/>
</dbReference>
<keyword evidence="3" id="KW-0479">Metal-binding</keyword>
<evidence type="ECO:0000256" key="3">
    <source>
        <dbReference type="ARBA" id="ARBA00022723"/>
    </source>
</evidence>
<gene>
    <name evidence="7" type="ORF">DEW08_11385</name>
</gene>
<evidence type="ECO:0000259" key="6">
    <source>
        <dbReference type="Pfam" id="PF02900"/>
    </source>
</evidence>
<dbReference type="AlphaFoldDB" id="A0A2S2CQI6"/>
<dbReference type="EMBL" id="CP029353">
    <property type="protein sequence ID" value="AWK86761.1"/>
    <property type="molecule type" value="Genomic_DNA"/>
</dbReference>
<dbReference type="PANTHER" id="PTHR30096:SF0">
    <property type="entry name" value="4,5-DOPA DIOXYGENASE EXTRADIOL-LIKE PROTEIN"/>
    <property type="match status" value="1"/>
</dbReference>
<evidence type="ECO:0000313" key="7">
    <source>
        <dbReference type="EMBL" id="AWK86761.1"/>
    </source>
</evidence>
<dbReference type="InterPro" id="IPR004183">
    <property type="entry name" value="Xdiol_dOase_suB"/>
</dbReference>
<evidence type="ECO:0000256" key="2">
    <source>
        <dbReference type="ARBA" id="ARBA00007581"/>
    </source>
</evidence>
<evidence type="ECO:0000256" key="1">
    <source>
        <dbReference type="ARBA" id="ARBA00001947"/>
    </source>
</evidence>
<dbReference type="Gene3D" id="3.40.830.10">
    <property type="entry name" value="LigB-like"/>
    <property type="match status" value="1"/>
</dbReference>
<dbReference type="Pfam" id="PF02900">
    <property type="entry name" value="LigB"/>
    <property type="match status" value="1"/>
</dbReference>
<keyword evidence="5" id="KW-0560">Oxidoreductase</keyword>
<feature type="domain" description="Extradiol ring-cleavage dioxygenase class III enzyme subunit B" evidence="6">
    <location>
        <begin position="36"/>
        <end position="231"/>
    </location>
</feature>
<dbReference type="SUPFAM" id="SSF53213">
    <property type="entry name" value="LigB-like"/>
    <property type="match status" value="1"/>
</dbReference>
<comment type="cofactor">
    <cofactor evidence="1">
        <name>Zn(2+)</name>
        <dbReference type="ChEBI" id="CHEBI:29105"/>
    </cofactor>
</comment>
<keyword evidence="4" id="KW-0862">Zinc</keyword>
<keyword evidence="7" id="KW-0223">Dioxygenase</keyword>
<dbReference type="PIRSF" id="PIRSF006157">
    <property type="entry name" value="Doxgns_DODA"/>
    <property type="match status" value="1"/>
</dbReference>
<reference evidence="8" key="1">
    <citation type="submission" date="2018-05" db="EMBL/GenBank/DDBJ databases">
        <title>Azospirillum thermophila sp. nov., a novel isolated from hot spring.</title>
        <authorList>
            <person name="Zhao Z."/>
        </authorList>
    </citation>
    <scope>NUCLEOTIDE SEQUENCE [LARGE SCALE GENOMIC DNA]</scope>
    <source>
        <strain evidence="8">CFH 70021</strain>
    </source>
</reference>
<evidence type="ECO:0000256" key="4">
    <source>
        <dbReference type="ARBA" id="ARBA00022833"/>
    </source>
</evidence>
<accession>A0A2S2CQI6</accession>
<dbReference type="CDD" id="cd07363">
    <property type="entry name" value="45_DOPA_Dioxygenase"/>
    <property type="match status" value="1"/>
</dbReference>
<evidence type="ECO:0000256" key="5">
    <source>
        <dbReference type="ARBA" id="ARBA00023002"/>
    </source>
</evidence>
<protein>
    <submittedName>
        <fullName evidence="7">Dioxygenase</fullName>
    </submittedName>
</protein>
<comment type="similarity">
    <text evidence="2">Belongs to the DODA-type extradiol aromatic ring-opening dioxygenase family.</text>
</comment>
<organism evidence="7 8">
    <name type="scientific">Azospirillum thermophilum</name>
    <dbReference type="NCBI Taxonomy" id="2202148"/>
    <lineage>
        <taxon>Bacteria</taxon>
        <taxon>Pseudomonadati</taxon>
        <taxon>Pseudomonadota</taxon>
        <taxon>Alphaproteobacteria</taxon>
        <taxon>Rhodospirillales</taxon>
        <taxon>Azospirillaceae</taxon>
        <taxon>Azospirillum</taxon>
    </lineage>
</organism>
<sequence>MTSFPSVFVSHGAPTLILENSPGRDFLAGLGTTLGRPSAVLAVSAHWTTRLPAVSGATRPETVHDFSGFPDALYRLRYPAPGAPALAERVAGLTGAAVDPSQGLDHGAWVPLMLMYPEADIPVAQFSVQPGRSAADHIALGRRLAELRREGVLILASGGAVHNLREFMWSGGAGGPAGWASGFADWLDGALAAGDGDAVAEWLTRCPESRRAHPTDEHFLPLPVAFGAAGPVPRTGRLHAGFEHGSLGMHAYAFYGQDEG</sequence>
<dbReference type="GO" id="GO:0016702">
    <property type="term" value="F:oxidoreductase activity, acting on single donors with incorporation of molecular oxygen, incorporation of two atoms of oxygen"/>
    <property type="evidence" value="ECO:0007669"/>
    <property type="project" value="UniProtKB-ARBA"/>
</dbReference>
<dbReference type="GO" id="GO:0008270">
    <property type="term" value="F:zinc ion binding"/>
    <property type="evidence" value="ECO:0007669"/>
    <property type="project" value="InterPro"/>
</dbReference>
<proteinExistence type="inferred from homology"/>
<dbReference type="OrthoDB" id="9790889at2"/>
<evidence type="ECO:0000313" key="8">
    <source>
        <dbReference type="Proteomes" id="UP000245629"/>
    </source>
</evidence>
<keyword evidence="8" id="KW-1185">Reference proteome</keyword>
<dbReference type="KEGG" id="azz:DEW08_11385"/>
<dbReference type="GO" id="GO:0008198">
    <property type="term" value="F:ferrous iron binding"/>
    <property type="evidence" value="ECO:0007669"/>
    <property type="project" value="InterPro"/>
</dbReference>
<dbReference type="InterPro" id="IPR014436">
    <property type="entry name" value="Extradiol_dOase_DODA"/>
</dbReference>